<comment type="caution">
    <text evidence="1">The sequence shown here is derived from an EMBL/GenBank/DDBJ whole genome shotgun (WGS) entry which is preliminary data.</text>
</comment>
<name>A0A3B0CBJ5_9FLAO</name>
<organism evidence="1 2">
    <name type="scientific">Ulvibacterium marinum</name>
    <dbReference type="NCBI Taxonomy" id="2419782"/>
    <lineage>
        <taxon>Bacteria</taxon>
        <taxon>Pseudomonadati</taxon>
        <taxon>Bacteroidota</taxon>
        <taxon>Flavobacteriia</taxon>
        <taxon>Flavobacteriales</taxon>
        <taxon>Flavobacteriaceae</taxon>
        <taxon>Ulvibacterium</taxon>
    </lineage>
</organism>
<dbReference type="AlphaFoldDB" id="A0A3B0CBJ5"/>
<keyword evidence="2" id="KW-1185">Reference proteome</keyword>
<dbReference type="OrthoDB" id="1161832at2"/>
<dbReference type="RefSeq" id="WP_120710639.1">
    <property type="nucleotide sequence ID" value="NZ_RBCJ01000001.1"/>
</dbReference>
<evidence type="ECO:0000313" key="1">
    <source>
        <dbReference type="EMBL" id="RKN83432.1"/>
    </source>
</evidence>
<gene>
    <name evidence="1" type="ORF">D7Z94_06315</name>
</gene>
<evidence type="ECO:0000313" key="2">
    <source>
        <dbReference type="Proteomes" id="UP000276603"/>
    </source>
</evidence>
<accession>A0A3B0CBJ5</accession>
<proteinExistence type="predicted"/>
<dbReference type="Proteomes" id="UP000276603">
    <property type="component" value="Unassembled WGS sequence"/>
</dbReference>
<dbReference type="EMBL" id="RBCJ01000001">
    <property type="protein sequence ID" value="RKN83432.1"/>
    <property type="molecule type" value="Genomic_DNA"/>
</dbReference>
<reference evidence="1 2" key="1">
    <citation type="submission" date="2018-10" db="EMBL/GenBank/DDBJ databases">
        <title>Ulvibacterium marinum gen. nov., sp. nov., a novel marine bacterium of the family Flavobacteriaceae, isolated from a culture of the green alga Ulva prolifera.</title>
        <authorList>
            <person name="Zhang Z."/>
        </authorList>
    </citation>
    <scope>NUCLEOTIDE SEQUENCE [LARGE SCALE GENOMIC DNA]</scope>
    <source>
        <strain evidence="1 2">CCMM003</strain>
    </source>
</reference>
<protein>
    <submittedName>
        <fullName evidence="1">Uncharacterized protein</fullName>
    </submittedName>
</protein>
<dbReference type="PROSITE" id="PS51257">
    <property type="entry name" value="PROKAR_LIPOPROTEIN"/>
    <property type="match status" value="1"/>
</dbReference>
<sequence length="157" mass="17690">MIKKPYIYLLLLSFVVMGSCKEKKPHADKERTPVEERIKNISELTYQEIFYLLHEEDEYGLDFHGDMFGQEAASNVSLISKSETDCGNAIVLESSDSNNAIQVVVKTNFDFPGNPANEIFRIYTVKPEESVPVGHSTLCYDGARYAINREIVSAGFL</sequence>